<feature type="compositionally biased region" description="Polar residues" evidence="1">
    <location>
        <begin position="52"/>
        <end position="71"/>
    </location>
</feature>
<dbReference type="Proteomes" id="UP000777438">
    <property type="component" value="Unassembled WGS sequence"/>
</dbReference>
<organism evidence="2 3">
    <name type="scientific">Thelonectria olida</name>
    <dbReference type="NCBI Taxonomy" id="1576542"/>
    <lineage>
        <taxon>Eukaryota</taxon>
        <taxon>Fungi</taxon>
        <taxon>Dikarya</taxon>
        <taxon>Ascomycota</taxon>
        <taxon>Pezizomycotina</taxon>
        <taxon>Sordariomycetes</taxon>
        <taxon>Hypocreomycetidae</taxon>
        <taxon>Hypocreales</taxon>
        <taxon>Nectriaceae</taxon>
        <taxon>Thelonectria</taxon>
    </lineage>
</organism>
<name>A0A9P8WGE2_9HYPO</name>
<comment type="caution">
    <text evidence="2">The sequence shown here is derived from an EMBL/GenBank/DDBJ whole genome shotgun (WGS) entry which is preliminary data.</text>
</comment>
<feature type="region of interest" description="Disordered" evidence="1">
    <location>
        <begin position="40"/>
        <end position="71"/>
    </location>
</feature>
<evidence type="ECO:0000256" key="1">
    <source>
        <dbReference type="SAM" id="MobiDB-lite"/>
    </source>
</evidence>
<proteinExistence type="predicted"/>
<dbReference type="AlphaFoldDB" id="A0A9P8WGE2"/>
<keyword evidence="3" id="KW-1185">Reference proteome</keyword>
<reference evidence="2 3" key="1">
    <citation type="journal article" date="2021" name="Nat. Commun.">
        <title>Genetic determinants of endophytism in the Arabidopsis root mycobiome.</title>
        <authorList>
            <person name="Mesny F."/>
            <person name="Miyauchi S."/>
            <person name="Thiergart T."/>
            <person name="Pickel B."/>
            <person name="Atanasova L."/>
            <person name="Karlsson M."/>
            <person name="Huettel B."/>
            <person name="Barry K.W."/>
            <person name="Haridas S."/>
            <person name="Chen C."/>
            <person name="Bauer D."/>
            <person name="Andreopoulos W."/>
            <person name="Pangilinan J."/>
            <person name="LaButti K."/>
            <person name="Riley R."/>
            <person name="Lipzen A."/>
            <person name="Clum A."/>
            <person name="Drula E."/>
            <person name="Henrissat B."/>
            <person name="Kohler A."/>
            <person name="Grigoriev I.V."/>
            <person name="Martin F.M."/>
            <person name="Hacquard S."/>
        </authorList>
    </citation>
    <scope>NUCLEOTIDE SEQUENCE [LARGE SCALE GENOMIC DNA]</scope>
    <source>
        <strain evidence="2 3">MPI-CAGE-CH-0241</strain>
    </source>
</reference>
<gene>
    <name evidence="2" type="ORF">B0T10DRAFT_107202</name>
</gene>
<dbReference type="EMBL" id="JAGPYM010000002">
    <property type="protein sequence ID" value="KAH6898394.1"/>
    <property type="molecule type" value="Genomic_DNA"/>
</dbReference>
<accession>A0A9P8WGE2</accession>
<sequence>MKQTSIAILQHRLSRLCLLLRLPLSKPILSSVVSHRAEQTRRACNEPEATIPTPSGYSKSSDLATQLEGSN</sequence>
<protein>
    <submittedName>
        <fullName evidence="2">Uncharacterized protein</fullName>
    </submittedName>
</protein>
<evidence type="ECO:0000313" key="2">
    <source>
        <dbReference type="EMBL" id="KAH6898394.1"/>
    </source>
</evidence>
<evidence type="ECO:0000313" key="3">
    <source>
        <dbReference type="Proteomes" id="UP000777438"/>
    </source>
</evidence>